<accession>A0A0D2HVX8</accession>
<organism evidence="3 4">
    <name type="scientific">Cladophialophora bantiana (strain ATCC 10958 / CBS 173.52 / CDC B-1940 / NIH 8579)</name>
    <name type="common">Xylohypha bantiana</name>
    <dbReference type="NCBI Taxonomy" id="1442370"/>
    <lineage>
        <taxon>Eukaryota</taxon>
        <taxon>Fungi</taxon>
        <taxon>Dikarya</taxon>
        <taxon>Ascomycota</taxon>
        <taxon>Pezizomycotina</taxon>
        <taxon>Eurotiomycetes</taxon>
        <taxon>Chaetothyriomycetidae</taxon>
        <taxon>Chaetothyriales</taxon>
        <taxon>Herpotrichiellaceae</taxon>
        <taxon>Cladophialophora</taxon>
    </lineage>
</organism>
<reference evidence="3" key="1">
    <citation type="submission" date="2015-01" db="EMBL/GenBank/DDBJ databases">
        <title>The Genome Sequence of Cladophialophora bantiana CBS 173.52.</title>
        <authorList>
            <consortium name="The Broad Institute Genomics Platform"/>
            <person name="Cuomo C."/>
            <person name="de Hoog S."/>
            <person name="Gorbushina A."/>
            <person name="Stielow B."/>
            <person name="Teixiera M."/>
            <person name="Abouelleil A."/>
            <person name="Chapman S.B."/>
            <person name="Priest M."/>
            <person name="Young S.K."/>
            <person name="Wortman J."/>
            <person name="Nusbaum C."/>
            <person name="Birren B."/>
        </authorList>
    </citation>
    <scope>NUCLEOTIDE SEQUENCE [LARGE SCALE GENOMIC DNA]</scope>
    <source>
        <strain evidence="3">CBS 173.52</strain>
    </source>
</reference>
<dbReference type="HOGENOM" id="CLU_1786639_0_0_1"/>
<dbReference type="RefSeq" id="XP_016621774.1">
    <property type="nucleotide sequence ID" value="XM_016761436.1"/>
</dbReference>
<keyword evidence="4" id="KW-1185">Reference proteome</keyword>
<evidence type="ECO:0000256" key="1">
    <source>
        <dbReference type="SAM" id="MobiDB-lite"/>
    </source>
</evidence>
<protein>
    <recommendedName>
        <fullName evidence="2">GST N-terminal domain-containing protein</fullName>
    </recommendedName>
</protein>
<dbReference type="GeneID" id="27696617"/>
<evidence type="ECO:0000313" key="4">
    <source>
        <dbReference type="Proteomes" id="UP000053789"/>
    </source>
</evidence>
<dbReference type="EMBL" id="KN846984">
    <property type="protein sequence ID" value="KIW95105.1"/>
    <property type="molecule type" value="Genomic_DNA"/>
</dbReference>
<name>A0A0D2HVX8_CLAB1</name>
<dbReference type="SUPFAM" id="SSF52833">
    <property type="entry name" value="Thioredoxin-like"/>
    <property type="match status" value="1"/>
</dbReference>
<dbReference type="Gene3D" id="3.40.30.10">
    <property type="entry name" value="Glutaredoxin"/>
    <property type="match status" value="1"/>
</dbReference>
<proteinExistence type="predicted"/>
<evidence type="ECO:0000313" key="3">
    <source>
        <dbReference type="EMBL" id="KIW95105.1"/>
    </source>
</evidence>
<gene>
    <name evidence="3" type="ORF">Z519_03689</name>
</gene>
<evidence type="ECO:0000259" key="2">
    <source>
        <dbReference type="Pfam" id="PF13417"/>
    </source>
</evidence>
<dbReference type="Pfam" id="PF13417">
    <property type="entry name" value="GST_N_3"/>
    <property type="match status" value="1"/>
</dbReference>
<dbReference type="Proteomes" id="UP000053789">
    <property type="component" value="Unassembled WGS sequence"/>
</dbReference>
<feature type="domain" description="GST N-terminal" evidence="2">
    <location>
        <begin position="63"/>
        <end position="100"/>
    </location>
</feature>
<sequence>MSQPIILYDLPTRAPRRCWSLNPWKNEKCPQNALPLENKLNKFPSSNAAELQTTELSDSSAPNAAGIPYTVPTIQMSDGEWVMDSRKIAERLEQLYPEPPLNIAADPYLVDIEDLVNRIAKTVSPDFIPKDANRVLGDGSLGYWH</sequence>
<dbReference type="OrthoDB" id="4951845at2759"/>
<dbReference type="VEuPathDB" id="FungiDB:Z519_03689"/>
<dbReference type="InterPro" id="IPR036249">
    <property type="entry name" value="Thioredoxin-like_sf"/>
</dbReference>
<feature type="region of interest" description="Disordered" evidence="1">
    <location>
        <begin position="47"/>
        <end position="69"/>
    </location>
</feature>
<dbReference type="AlphaFoldDB" id="A0A0D2HVX8"/>
<feature type="compositionally biased region" description="Polar residues" evidence="1">
    <location>
        <begin position="47"/>
        <end position="62"/>
    </location>
</feature>
<dbReference type="InterPro" id="IPR004045">
    <property type="entry name" value="Glutathione_S-Trfase_N"/>
</dbReference>